<evidence type="ECO:0000313" key="1">
    <source>
        <dbReference type="EMBL" id="KOC64640.1"/>
    </source>
</evidence>
<evidence type="ECO:0008006" key="3">
    <source>
        <dbReference type="Google" id="ProtNLM"/>
    </source>
</evidence>
<sequence length="232" mass="25667">MQLAKQHGAFYLEIERIPSSNILNQVVQAIKTAKSNVQSIQSDIRRARTNFQLNTQNELANINYQSFKTITDIESTRLKYIQEKSEEAKASGKDADQCLNNVASNMKSGSQAARSELNRCDSQGKQLLQTQLLKFDALQADGQKLINELDNIALQCYNSNINQMASCMSIKVGLVNRSIRVYQQEASQLQSNAQSQKSNIILSTSSCNNQAVNTCRSASTDAIYAAANCLKS</sequence>
<dbReference type="OrthoDB" id="7697005at2759"/>
<proteinExistence type="predicted"/>
<gene>
    <name evidence="1" type="ORF">WH47_12104</name>
</gene>
<evidence type="ECO:0000313" key="2">
    <source>
        <dbReference type="Proteomes" id="UP000053825"/>
    </source>
</evidence>
<accession>A0A0L7R191</accession>
<dbReference type="AlphaFoldDB" id="A0A0L7R191"/>
<keyword evidence="2" id="KW-1185">Reference proteome</keyword>
<reference evidence="1 2" key="1">
    <citation type="submission" date="2015-07" db="EMBL/GenBank/DDBJ databases">
        <title>The genome of Habropoda laboriosa.</title>
        <authorList>
            <person name="Pan H."/>
            <person name="Kapheim K."/>
        </authorList>
    </citation>
    <scope>NUCLEOTIDE SEQUENCE [LARGE SCALE GENOMIC DNA]</scope>
    <source>
        <strain evidence="1">0110345459</strain>
    </source>
</reference>
<dbReference type="EMBL" id="KQ414668">
    <property type="protein sequence ID" value="KOC64640.1"/>
    <property type="molecule type" value="Genomic_DNA"/>
</dbReference>
<name>A0A0L7R191_9HYME</name>
<dbReference type="Proteomes" id="UP000053825">
    <property type="component" value="Unassembled WGS sequence"/>
</dbReference>
<protein>
    <recommendedName>
        <fullName evidence="3">Protein TsetseEP domain-containing protein</fullName>
    </recommendedName>
</protein>
<organism evidence="1 2">
    <name type="scientific">Habropoda laboriosa</name>
    <dbReference type="NCBI Taxonomy" id="597456"/>
    <lineage>
        <taxon>Eukaryota</taxon>
        <taxon>Metazoa</taxon>
        <taxon>Ecdysozoa</taxon>
        <taxon>Arthropoda</taxon>
        <taxon>Hexapoda</taxon>
        <taxon>Insecta</taxon>
        <taxon>Pterygota</taxon>
        <taxon>Neoptera</taxon>
        <taxon>Endopterygota</taxon>
        <taxon>Hymenoptera</taxon>
        <taxon>Apocrita</taxon>
        <taxon>Aculeata</taxon>
        <taxon>Apoidea</taxon>
        <taxon>Anthophila</taxon>
        <taxon>Apidae</taxon>
        <taxon>Habropoda</taxon>
    </lineage>
</organism>